<feature type="region of interest" description="Disordered" evidence="1">
    <location>
        <begin position="133"/>
        <end position="160"/>
    </location>
</feature>
<sequence>MHKDCTWKKEQTLSRSEQLALRVVSGITCLQPALVYSELGDMLEQWQNFSSSFALPKLRDFFEQEIIPVQTPDVPGDAVASPASSPVRSQDDSSRPVLGEEPNIRDQDRGMSLPGEESHARAFSSLLSEDTLEARAPGQKQKHESSTLAAELTEEKTRQSHRPVYMPSMRMDEEDAEEHDASTPFPAAAGTGTDEETAEQPSDLVNLQVATSEVPHWLQMSSEGLVSQWAPFSSYAASDTNLIIRPPPMPEEGCVALVAPEATPEGFRVLSVKHQESLSRGAISHGKCFYFDAAAFPSYEFALHPCFVEQWRGGSLVWSGAVSLSLGTLGGVDLPPLTLPAFGRKEPRSLSQLGDFEVDDIIFVLGFHKDFAVSVGRHMGFSENLLGYQSYCMGKRASPRQDLDTFRKSAKYIDELGDLGKHMQINVEVDEKELVAIRGTTESRASMGAMLEPSAHVEDTTSVAELARENSLVMAGVEVAEEGTIPHNVRSSTDSDAWNARRQAMLNARPRHAPDREATL</sequence>
<feature type="region of interest" description="Disordered" evidence="1">
    <location>
        <begin position="72"/>
        <end position="121"/>
    </location>
</feature>
<accession>A0A1Q9CUF2</accession>
<evidence type="ECO:0000313" key="2">
    <source>
        <dbReference type="EMBL" id="OLP86529.1"/>
    </source>
</evidence>
<protein>
    <submittedName>
        <fullName evidence="2">Uncharacterized protein</fullName>
    </submittedName>
</protein>
<keyword evidence="3" id="KW-1185">Reference proteome</keyword>
<feature type="region of interest" description="Disordered" evidence="1">
    <location>
        <begin position="172"/>
        <end position="198"/>
    </location>
</feature>
<feature type="compositionally biased region" description="Low complexity" evidence="1">
    <location>
        <begin position="74"/>
        <end position="87"/>
    </location>
</feature>
<name>A0A1Q9CUF2_SYMMI</name>
<evidence type="ECO:0000313" key="3">
    <source>
        <dbReference type="Proteomes" id="UP000186817"/>
    </source>
</evidence>
<reference evidence="2 3" key="1">
    <citation type="submission" date="2016-02" db="EMBL/GenBank/DDBJ databases">
        <title>Genome analysis of coral dinoflagellate symbionts highlights evolutionary adaptations to a symbiotic lifestyle.</title>
        <authorList>
            <person name="Aranda M."/>
            <person name="Li Y."/>
            <person name="Liew Y.J."/>
            <person name="Baumgarten S."/>
            <person name="Simakov O."/>
            <person name="Wilson M."/>
            <person name="Piel J."/>
            <person name="Ashoor H."/>
            <person name="Bougouffa S."/>
            <person name="Bajic V.B."/>
            <person name="Ryu T."/>
            <person name="Ravasi T."/>
            <person name="Bayer T."/>
            <person name="Micklem G."/>
            <person name="Kim H."/>
            <person name="Bhak J."/>
            <person name="Lajeunesse T.C."/>
            <person name="Voolstra C.R."/>
        </authorList>
    </citation>
    <scope>NUCLEOTIDE SEQUENCE [LARGE SCALE GENOMIC DNA]</scope>
    <source>
        <strain evidence="2 3">CCMP2467</strain>
    </source>
</reference>
<dbReference type="Proteomes" id="UP000186817">
    <property type="component" value="Unassembled WGS sequence"/>
</dbReference>
<dbReference type="EMBL" id="LSRX01000911">
    <property type="protein sequence ID" value="OLP86529.1"/>
    <property type="molecule type" value="Genomic_DNA"/>
</dbReference>
<gene>
    <name evidence="2" type="ORF">AK812_SmicGene32354</name>
</gene>
<dbReference type="OrthoDB" id="436014at2759"/>
<evidence type="ECO:0000256" key="1">
    <source>
        <dbReference type="SAM" id="MobiDB-lite"/>
    </source>
</evidence>
<organism evidence="2 3">
    <name type="scientific">Symbiodinium microadriaticum</name>
    <name type="common">Dinoflagellate</name>
    <name type="synonym">Zooxanthella microadriatica</name>
    <dbReference type="NCBI Taxonomy" id="2951"/>
    <lineage>
        <taxon>Eukaryota</taxon>
        <taxon>Sar</taxon>
        <taxon>Alveolata</taxon>
        <taxon>Dinophyceae</taxon>
        <taxon>Suessiales</taxon>
        <taxon>Symbiodiniaceae</taxon>
        <taxon>Symbiodinium</taxon>
    </lineage>
</organism>
<dbReference type="AlphaFoldDB" id="A0A1Q9CUF2"/>
<proteinExistence type="predicted"/>
<comment type="caution">
    <text evidence="2">The sequence shown here is derived from an EMBL/GenBank/DDBJ whole genome shotgun (WGS) entry which is preliminary data.</text>
</comment>